<sequence length="85" mass="9063">MSKCEDCDGHGLRGDGICAGCNGSGSRDSSSISRNTATRLTVPEIYPEGHVLNNRDFSTGDDVTDILSQPPIPSKVSGIYLTQQY</sequence>
<dbReference type="RefSeq" id="XP_009253598.1">
    <property type="nucleotide sequence ID" value="XM_009255323.1"/>
</dbReference>
<proteinExistence type="predicted"/>
<accession>K3UY56</accession>
<name>K3UY56_FUSPC</name>
<organism evidence="1 2">
    <name type="scientific">Fusarium pseudograminearum (strain CS3096)</name>
    <name type="common">Wheat and barley crown-rot fungus</name>
    <dbReference type="NCBI Taxonomy" id="1028729"/>
    <lineage>
        <taxon>Eukaryota</taxon>
        <taxon>Fungi</taxon>
        <taxon>Dikarya</taxon>
        <taxon>Ascomycota</taxon>
        <taxon>Pezizomycotina</taxon>
        <taxon>Sordariomycetes</taxon>
        <taxon>Hypocreomycetidae</taxon>
        <taxon>Hypocreales</taxon>
        <taxon>Nectriaceae</taxon>
        <taxon>Fusarium</taxon>
    </lineage>
</organism>
<dbReference type="KEGG" id="fpu:FPSE_02204"/>
<dbReference type="HOGENOM" id="CLU_2512739_0_0_1"/>
<comment type="caution">
    <text evidence="1">The sequence shown here is derived from an EMBL/GenBank/DDBJ whole genome shotgun (WGS) entry which is preliminary data.</text>
</comment>
<dbReference type="EMBL" id="AFNW01000056">
    <property type="protein sequence ID" value="EKJ77706.1"/>
    <property type="molecule type" value="Genomic_DNA"/>
</dbReference>
<dbReference type="AlphaFoldDB" id="K3UY56"/>
<evidence type="ECO:0000313" key="2">
    <source>
        <dbReference type="Proteomes" id="UP000007978"/>
    </source>
</evidence>
<keyword evidence="2" id="KW-1185">Reference proteome</keyword>
<dbReference type="GeneID" id="20360823"/>
<gene>
    <name evidence="1" type="ORF">FPSE_02204</name>
</gene>
<reference evidence="1 2" key="1">
    <citation type="journal article" date="2012" name="PLoS Pathog.">
        <title>Comparative pathogenomics reveals horizontally acquired novel virulence genes in fungi infecting cereal hosts.</title>
        <authorList>
            <person name="Gardiner D.M."/>
            <person name="McDonald M.C."/>
            <person name="Covarelli L."/>
            <person name="Solomon P.S."/>
            <person name="Rusu A.G."/>
            <person name="Marshall M."/>
            <person name="Kazan K."/>
            <person name="Chakraborty S."/>
            <person name="McDonald B.A."/>
            <person name="Manners J.M."/>
        </authorList>
    </citation>
    <scope>NUCLEOTIDE SEQUENCE [LARGE SCALE GENOMIC DNA]</scope>
    <source>
        <strain evidence="1 2">CS3096</strain>
    </source>
</reference>
<evidence type="ECO:0000313" key="1">
    <source>
        <dbReference type="EMBL" id="EKJ77706.1"/>
    </source>
</evidence>
<dbReference type="Proteomes" id="UP000007978">
    <property type="component" value="Chromosome 2"/>
</dbReference>
<protein>
    <submittedName>
        <fullName evidence="1">Uncharacterized protein</fullName>
    </submittedName>
</protein>